<dbReference type="Proteomes" id="UP000008702">
    <property type="component" value="Chromosome"/>
</dbReference>
<protein>
    <submittedName>
        <fullName evidence="1">200 kDa antigen p200</fullName>
    </submittedName>
</protein>
<dbReference type="HOGENOM" id="CLU_743284_0_0_11"/>
<dbReference type="EMBL" id="AP009256">
    <property type="protein sequence ID" value="BAF40175.1"/>
    <property type="molecule type" value="Genomic_DNA"/>
</dbReference>
<sequence length="372" mass="41776">MVGESQAEAQIDVLAGQHAACADTAMHVLPVLRGRLRQLAAEQVQRAFDHALVRGVLYQRHILIAAETDDDVIMPVQPLQRLRHFTNPEIAHFMAVRIVDLLEIVDVNENQNSLVVFLHVREIILNLFAAGAFAPQIGQTVMLRFVADLLIGIVLRADLLVHFDGVDHERELDGNRDSDGLQRQSVMENLNDGCHNRQHEERQRRDEQRSAEVFAVFDDQHHNQRELYQTQYLRDSEQWSAPVVVLAVDVVDHMVELRGNRQYDAERGRCVDDVKLLRTRLFRFGLGVGRTLVLTVTLGSAARSGHPLVQADVFKHVVAADGLPDIVGEQRDEGEIDQVFTKIADARHIEVKLVAAAVVIPGGHVGQQHQRT</sequence>
<evidence type="ECO:0000313" key="2">
    <source>
        <dbReference type="Proteomes" id="UP000008702"/>
    </source>
</evidence>
<evidence type="ECO:0000313" key="1">
    <source>
        <dbReference type="EMBL" id="BAF40175.1"/>
    </source>
</evidence>
<keyword evidence="2" id="KW-1185">Reference proteome</keyword>
<organism evidence="1 2">
    <name type="scientific">Bifidobacterium adolescentis (strain ATCC 15703 / DSM 20083 / NCTC 11814 / E194a)</name>
    <dbReference type="NCBI Taxonomy" id="367928"/>
    <lineage>
        <taxon>Bacteria</taxon>
        <taxon>Bacillati</taxon>
        <taxon>Actinomycetota</taxon>
        <taxon>Actinomycetes</taxon>
        <taxon>Bifidobacteriales</taxon>
        <taxon>Bifidobacteriaceae</taxon>
        <taxon>Bifidobacterium</taxon>
    </lineage>
</organism>
<dbReference type="AlphaFoldDB" id="A1A392"/>
<name>A1A392_BIFAA</name>
<reference evidence="1 2" key="1">
    <citation type="submission" date="2006-12" db="EMBL/GenBank/DDBJ databases">
        <title>Bifidobacterium adolescentis complete genome sequence.</title>
        <authorList>
            <person name="Suzuki T."/>
            <person name="Tsuda Y."/>
            <person name="Kanou N."/>
            <person name="Inoue T."/>
            <person name="Kumazaki K."/>
            <person name="Nagano S."/>
            <person name="Hirai S."/>
            <person name="Tanaka K."/>
            <person name="Watanabe K."/>
        </authorList>
    </citation>
    <scope>NUCLEOTIDE SEQUENCE [LARGE SCALE GENOMIC DNA]</scope>
    <source>
        <strain evidence="2">ATCC 15703 / DSM 20083 / NCTC 11814 / E194a</strain>
    </source>
</reference>
<accession>A1A392</accession>
<gene>
    <name evidence="1" type="ordered locus">BAD_1394</name>
</gene>
<dbReference type="KEGG" id="bad:BAD_1394"/>
<proteinExistence type="predicted"/>